<comment type="caution">
    <text evidence="2">The sequence shown here is derived from an EMBL/GenBank/DDBJ whole genome shotgun (WGS) entry which is preliminary data.</text>
</comment>
<organism evidence="2 3">
    <name type="scientific">Nostoc flagelliforme FACHB-838</name>
    <dbReference type="NCBI Taxonomy" id="2692904"/>
    <lineage>
        <taxon>Bacteria</taxon>
        <taxon>Bacillati</taxon>
        <taxon>Cyanobacteriota</taxon>
        <taxon>Cyanophyceae</taxon>
        <taxon>Nostocales</taxon>
        <taxon>Nostocaceae</taxon>
        <taxon>Nostoc</taxon>
    </lineage>
</organism>
<name>A0ABR8E049_9NOSO</name>
<feature type="region of interest" description="Disordered" evidence="1">
    <location>
        <begin position="1"/>
        <end position="26"/>
    </location>
</feature>
<proteinExistence type="predicted"/>
<evidence type="ECO:0008006" key="4">
    <source>
        <dbReference type="Google" id="ProtNLM"/>
    </source>
</evidence>
<evidence type="ECO:0000313" key="3">
    <source>
        <dbReference type="Proteomes" id="UP000623440"/>
    </source>
</evidence>
<dbReference type="EMBL" id="JACJSI010000216">
    <property type="protein sequence ID" value="MBD2534955.1"/>
    <property type="molecule type" value="Genomic_DNA"/>
</dbReference>
<sequence>MVRAVSEAGAARSDLNKRRRQAQNHRQDISPVRFINLLAGWHYQLLTNS</sequence>
<accession>A0ABR8E049</accession>
<gene>
    <name evidence="2" type="ORF">H6G97_38195</name>
</gene>
<evidence type="ECO:0000256" key="1">
    <source>
        <dbReference type="SAM" id="MobiDB-lite"/>
    </source>
</evidence>
<evidence type="ECO:0000313" key="2">
    <source>
        <dbReference type="EMBL" id="MBD2534955.1"/>
    </source>
</evidence>
<dbReference type="Proteomes" id="UP000623440">
    <property type="component" value="Unassembled WGS sequence"/>
</dbReference>
<keyword evidence="3" id="KW-1185">Reference proteome</keyword>
<reference evidence="2 3" key="1">
    <citation type="journal article" date="2020" name="ISME J.">
        <title>Comparative genomics reveals insights into cyanobacterial evolution and habitat adaptation.</title>
        <authorList>
            <person name="Chen M.Y."/>
            <person name="Teng W.K."/>
            <person name="Zhao L."/>
            <person name="Hu C.X."/>
            <person name="Zhou Y.K."/>
            <person name="Han B.P."/>
            <person name="Song L.R."/>
            <person name="Shu W.S."/>
        </authorList>
    </citation>
    <scope>NUCLEOTIDE SEQUENCE [LARGE SCALE GENOMIC DNA]</scope>
    <source>
        <strain evidence="2 3">FACHB-838</strain>
    </source>
</reference>
<protein>
    <recommendedName>
        <fullName evidence="4">Transposase</fullName>
    </recommendedName>
</protein>